<evidence type="ECO:0000313" key="10">
    <source>
        <dbReference type="EMBL" id="UYV77331.1"/>
    </source>
</evidence>
<name>A0ABY6L855_9ARAC</name>
<dbReference type="InterPro" id="IPR000305">
    <property type="entry name" value="GIY-YIG_endonuc"/>
</dbReference>
<dbReference type="InterPro" id="IPR036322">
    <property type="entry name" value="WD40_repeat_dom_sf"/>
</dbReference>
<feature type="compositionally biased region" description="Acidic residues" evidence="6">
    <location>
        <begin position="487"/>
        <end position="499"/>
    </location>
</feature>
<dbReference type="Gene3D" id="2.130.10.10">
    <property type="entry name" value="YVTN repeat-like/Quinoprotein amine dehydrogenase"/>
    <property type="match status" value="1"/>
</dbReference>
<dbReference type="PANTHER" id="PTHR46200">
    <property type="entry name" value="GATOR COMPLEX PROTEIN WDR24"/>
    <property type="match status" value="1"/>
</dbReference>
<evidence type="ECO:0000313" key="11">
    <source>
        <dbReference type="Proteomes" id="UP001235939"/>
    </source>
</evidence>
<dbReference type="Pfam" id="PF01541">
    <property type="entry name" value="GIY-YIG"/>
    <property type="match status" value="1"/>
</dbReference>
<accession>A0ABY6L855</accession>
<dbReference type="InterPro" id="IPR037590">
    <property type="entry name" value="WDR24"/>
</dbReference>
<dbReference type="Pfam" id="PF26215">
    <property type="entry name" value="HTH_animal"/>
    <property type="match status" value="1"/>
</dbReference>
<keyword evidence="11" id="KW-1185">Reference proteome</keyword>
<sequence>MEAEMIAACESCCQIKWIINLLRELEEWNFMEKPTAIYTDSQSLINWISSPKQSSRCRHINRKYHFLRDCYESRDICLLYKPSQDLEADIFTKDLSRDQMKKHLESLSIVGIKPKKQEVSSSFDSQSESVRDVQFSPHQYFSFVAVQENGNAQFWDIRKQDRCVKQFPAHTGPAFTCDWHPEEKKWLATAGRDRTIKIWDTSHNEPSMEYCIPSIASVAKIKWRPERKYNIASCSLVVDFNVNIWDIRRPYIAFASFTEHKDVATGICWKYDPHILFSTSKDKTLYQHVIKDAVRPADKAKPVGIAINNFGDVSHVASNRIVFENAPPPIRTGVYPAARLPAFFRKMQVHPSEQFRNSLSTCFCFSITQEEHSSMAWFVQSALRYQLSGAPLAEICNNNARVAQELNRPIIAMVWYMLKIFYNSHSPTDRKTEFEHLGGDSLQDNSKSSRHNSGNTRNHHYSGNKNAPRHLNTLTDHHAAAEPAVPTDEESETSAENPDDSLTNIATGLAAKEGYFYSDYEVGELNGMSCEAVTQETDDDWLIPLEAFQPRQPIKENVLSQPNGIDDIQGELERTELTTEESHPELLSTDIPSPPAWQFGSQFAEILSHFASEDDVQMSVSMLIILGDRISGYVSEQDQEQWFTSYLSLLTCFGLWNVANEVIRLSSLPSINTLNQESTTIHSACGRCSTRLHRCGWHCKNCKETTTICSFCHKPVWGLFAWCQSCGHGGHVNHIMAWFQTNRMCPAGCGHPSAEVVMSRLDKWINDQKNLRIKKWWRYVDDIFCEYHHEDDLLILETLHKYNSHLKFTMETERNQVLPYLDILIIRTPERYHTTVYYKQNLKPSYLHFESYNPIGHKITVVKTLTKIIQNQCSLPIFRKLEKENILKNLSLRGYSSQFINRHSFNASQYRNKCILLYSKCNDKIAHILRRQGIQIYFSNHQSIGQLLRNPTTKSEKQLEPKLQTNAIYSIQCRDCNATYIGETGRSIQIRLNEHNRNIKTKHQGANRSVPAIIPFSGKVACKTTFNCRNSNFKMVVLSILSNYGLLFDRPEVGTSEHGRIIAECRIGVCRINEVPNYILGKWDYFVGLLTFKEIETIAKTKINKNWRIPPKHSWYSGVNPGGALKIRNRQHQTTLTRFRTGHLKPLKIENNR</sequence>
<dbReference type="InterPro" id="IPR058912">
    <property type="entry name" value="HTH_animal"/>
</dbReference>
<dbReference type="CDD" id="cd16693">
    <property type="entry name" value="mRING-H2-C3H3C2_WDR24"/>
    <property type="match status" value="1"/>
</dbReference>
<evidence type="ECO:0000259" key="7">
    <source>
        <dbReference type="Pfam" id="PF01541"/>
    </source>
</evidence>
<evidence type="ECO:0000256" key="6">
    <source>
        <dbReference type="SAM" id="MobiDB-lite"/>
    </source>
</evidence>
<evidence type="ECO:0000259" key="8">
    <source>
        <dbReference type="Pfam" id="PF17120"/>
    </source>
</evidence>
<protein>
    <recommendedName>
        <fullName evidence="4">GATOR2 complex protein WDR24</fullName>
    </recommendedName>
</protein>
<feature type="region of interest" description="Disordered" evidence="6">
    <location>
        <begin position="432"/>
        <end position="502"/>
    </location>
</feature>
<organism evidence="10 11">
    <name type="scientific">Cordylochernes scorpioides</name>
    <dbReference type="NCBI Taxonomy" id="51811"/>
    <lineage>
        <taxon>Eukaryota</taxon>
        <taxon>Metazoa</taxon>
        <taxon>Ecdysozoa</taxon>
        <taxon>Arthropoda</taxon>
        <taxon>Chelicerata</taxon>
        <taxon>Arachnida</taxon>
        <taxon>Pseudoscorpiones</taxon>
        <taxon>Cheliferoidea</taxon>
        <taxon>Chernetidae</taxon>
        <taxon>Cordylochernes</taxon>
    </lineage>
</organism>
<comment type="similarity">
    <text evidence="1">Belongs to the WD repeat WDR24 family.</text>
</comment>
<dbReference type="PROSITE" id="PS50082">
    <property type="entry name" value="WD_REPEATS_2"/>
    <property type="match status" value="1"/>
</dbReference>
<reference evidence="10 11" key="1">
    <citation type="submission" date="2022-01" db="EMBL/GenBank/DDBJ databases">
        <title>A chromosomal length assembly of Cordylochernes scorpioides.</title>
        <authorList>
            <person name="Zeh D."/>
            <person name="Zeh J."/>
        </authorList>
    </citation>
    <scope>NUCLEOTIDE SEQUENCE [LARGE SCALE GENOMIC DNA]</scope>
    <source>
        <strain evidence="10">IN4F17</strain>
        <tissue evidence="10">Whole Body</tissue>
    </source>
</reference>
<gene>
    <name evidence="10" type="ORF">LAZ67_15000535</name>
</gene>
<dbReference type="InterPro" id="IPR015943">
    <property type="entry name" value="WD40/YVTN_repeat-like_dom_sf"/>
</dbReference>
<keyword evidence="2 5" id="KW-0853">WD repeat</keyword>
<evidence type="ECO:0000256" key="5">
    <source>
        <dbReference type="PROSITE-ProRule" id="PRU00221"/>
    </source>
</evidence>
<dbReference type="InterPro" id="IPR001680">
    <property type="entry name" value="WD40_rpt"/>
</dbReference>
<evidence type="ECO:0000256" key="2">
    <source>
        <dbReference type="ARBA" id="ARBA00022574"/>
    </source>
</evidence>
<evidence type="ECO:0000256" key="3">
    <source>
        <dbReference type="ARBA" id="ARBA00022737"/>
    </source>
</evidence>
<feature type="repeat" description="WD" evidence="5">
    <location>
        <begin position="167"/>
        <end position="209"/>
    </location>
</feature>
<feature type="domain" description="GIY-YIG" evidence="7">
    <location>
        <begin position="967"/>
        <end position="1006"/>
    </location>
</feature>
<dbReference type="Pfam" id="PF00400">
    <property type="entry name" value="WD40"/>
    <property type="match status" value="1"/>
</dbReference>
<evidence type="ECO:0000256" key="1">
    <source>
        <dbReference type="ARBA" id="ARBA00008134"/>
    </source>
</evidence>
<dbReference type="InterPro" id="IPR049566">
    <property type="entry name" value="WDR59_RTC1-like_RING_Znf"/>
</dbReference>
<dbReference type="PROSITE" id="PS50294">
    <property type="entry name" value="WD_REPEATS_REGION"/>
    <property type="match status" value="1"/>
</dbReference>
<feature type="compositionally biased region" description="Polar residues" evidence="6">
    <location>
        <begin position="442"/>
        <end position="456"/>
    </location>
</feature>
<dbReference type="SMART" id="SM00320">
    <property type="entry name" value="WD40"/>
    <property type="match status" value="4"/>
</dbReference>
<dbReference type="EMBL" id="CP092877">
    <property type="protein sequence ID" value="UYV77331.1"/>
    <property type="molecule type" value="Genomic_DNA"/>
</dbReference>
<feature type="domain" description="WDR59/RTC1-like RING zinc finger" evidence="8">
    <location>
        <begin position="706"/>
        <end position="751"/>
    </location>
</feature>
<evidence type="ECO:0000259" key="9">
    <source>
        <dbReference type="Pfam" id="PF26215"/>
    </source>
</evidence>
<feature type="domain" description="Helix-turn-helix" evidence="9">
    <location>
        <begin position="846"/>
        <end position="903"/>
    </location>
</feature>
<proteinExistence type="inferred from homology"/>
<dbReference type="PANTHER" id="PTHR46200:SF1">
    <property type="entry name" value="GATOR COMPLEX PROTEIN WDR24"/>
    <property type="match status" value="1"/>
</dbReference>
<evidence type="ECO:0000256" key="4">
    <source>
        <dbReference type="ARBA" id="ARBA00040269"/>
    </source>
</evidence>
<dbReference type="SUPFAM" id="SSF50978">
    <property type="entry name" value="WD40 repeat-like"/>
    <property type="match status" value="1"/>
</dbReference>
<dbReference type="Pfam" id="PF17120">
    <property type="entry name" value="zf-RING_16"/>
    <property type="match status" value="1"/>
</dbReference>
<dbReference type="CDD" id="cd09272">
    <property type="entry name" value="RNase_HI_RT_Ty1"/>
    <property type="match status" value="1"/>
</dbReference>
<dbReference type="Proteomes" id="UP001235939">
    <property type="component" value="Chromosome 15"/>
</dbReference>
<keyword evidence="3" id="KW-0677">Repeat</keyword>